<evidence type="ECO:0000313" key="3">
    <source>
        <dbReference type="Proteomes" id="UP001310594"/>
    </source>
</evidence>
<name>A0AAN7WCY2_9PEZI</name>
<gene>
    <name evidence="2" type="ORF">LTR97_001658</name>
</gene>
<reference evidence="2" key="1">
    <citation type="submission" date="2023-08" db="EMBL/GenBank/DDBJ databases">
        <title>Black Yeasts Isolated from many extreme environments.</title>
        <authorList>
            <person name="Coleine C."/>
            <person name="Stajich J.E."/>
            <person name="Selbmann L."/>
        </authorList>
    </citation>
    <scope>NUCLEOTIDE SEQUENCE</scope>
    <source>
        <strain evidence="2">CCFEE 5810</strain>
    </source>
</reference>
<accession>A0AAN7WCY2</accession>
<comment type="caution">
    <text evidence="2">The sequence shown here is derived from an EMBL/GenBank/DDBJ whole genome shotgun (WGS) entry which is preliminary data.</text>
</comment>
<feature type="compositionally biased region" description="Basic residues" evidence="1">
    <location>
        <begin position="76"/>
        <end position="85"/>
    </location>
</feature>
<evidence type="ECO:0000313" key="2">
    <source>
        <dbReference type="EMBL" id="KAK5706668.1"/>
    </source>
</evidence>
<dbReference type="EMBL" id="JAVRQU010000002">
    <property type="protein sequence ID" value="KAK5706668.1"/>
    <property type="molecule type" value="Genomic_DNA"/>
</dbReference>
<feature type="region of interest" description="Disordered" evidence="1">
    <location>
        <begin position="1"/>
        <end position="85"/>
    </location>
</feature>
<sequence>MAPTAPPRPHQTNAAKSPSSPRTESAQYQGVPDYGDTIVVPTPPARLSRVFDPPSRPKTRSKAFKPNWHRGEGRVKKPAGRHPRAKALKSALRAVWRGTKDCMSSVLEHYLRKTATAPPPPSPSPSSLSPMAARRRLVRLRLPPQAYVRPRGRRTRAEMAEDRLMEKMVKVDKVEWRLLRVMGKMAQQRDELLKEMLEDEGEAQSGQLERWMSEMIGCSSRARR</sequence>
<dbReference type="AlphaFoldDB" id="A0AAN7WCY2"/>
<feature type="compositionally biased region" description="Polar residues" evidence="1">
    <location>
        <begin position="10"/>
        <end position="28"/>
    </location>
</feature>
<proteinExistence type="predicted"/>
<protein>
    <submittedName>
        <fullName evidence="2">Uncharacterized protein</fullName>
    </submittedName>
</protein>
<evidence type="ECO:0000256" key="1">
    <source>
        <dbReference type="SAM" id="MobiDB-lite"/>
    </source>
</evidence>
<dbReference type="Proteomes" id="UP001310594">
    <property type="component" value="Unassembled WGS sequence"/>
</dbReference>
<organism evidence="2 3">
    <name type="scientific">Elasticomyces elasticus</name>
    <dbReference type="NCBI Taxonomy" id="574655"/>
    <lineage>
        <taxon>Eukaryota</taxon>
        <taxon>Fungi</taxon>
        <taxon>Dikarya</taxon>
        <taxon>Ascomycota</taxon>
        <taxon>Pezizomycotina</taxon>
        <taxon>Dothideomycetes</taxon>
        <taxon>Dothideomycetidae</taxon>
        <taxon>Mycosphaerellales</taxon>
        <taxon>Teratosphaeriaceae</taxon>
        <taxon>Elasticomyces</taxon>
    </lineage>
</organism>